<feature type="region of interest" description="Disordered" evidence="1">
    <location>
        <begin position="377"/>
        <end position="407"/>
    </location>
</feature>
<dbReference type="Proteomes" id="UP000294933">
    <property type="component" value="Unassembled WGS sequence"/>
</dbReference>
<dbReference type="OrthoDB" id="3237291at2759"/>
<feature type="compositionally biased region" description="Polar residues" evidence="1">
    <location>
        <begin position="629"/>
        <end position="639"/>
    </location>
</feature>
<feature type="region of interest" description="Disordered" evidence="1">
    <location>
        <begin position="848"/>
        <end position="867"/>
    </location>
</feature>
<feature type="region of interest" description="Disordered" evidence="1">
    <location>
        <begin position="1"/>
        <end position="126"/>
    </location>
</feature>
<evidence type="ECO:0000256" key="1">
    <source>
        <dbReference type="SAM" id="MobiDB-lite"/>
    </source>
</evidence>
<feature type="region of interest" description="Disordered" evidence="1">
    <location>
        <begin position="749"/>
        <end position="781"/>
    </location>
</feature>
<protein>
    <submittedName>
        <fullName evidence="2">Uncharacterized protein</fullName>
    </submittedName>
</protein>
<feature type="compositionally biased region" description="Polar residues" evidence="1">
    <location>
        <begin position="20"/>
        <end position="48"/>
    </location>
</feature>
<accession>A0A4Y7QC95</accession>
<feature type="region of interest" description="Disordered" evidence="1">
    <location>
        <begin position="253"/>
        <end position="320"/>
    </location>
</feature>
<feature type="region of interest" description="Disordered" evidence="1">
    <location>
        <begin position="922"/>
        <end position="941"/>
    </location>
</feature>
<evidence type="ECO:0000313" key="2">
    <source>
        <dbReference type="EMBL" id="TDL24986.1"/>
    </source>
</evidence>
<feature type="region of interest" description="Disordered" evidence="1">
    <location>
        <begin position="345"/>
        <end position="364"/>
    </location>
</feature>
<evidence type="ECO:0000313" key="3">
    <source>
        <dbReference type="Proteomes" id="UP000294933"/>
    </source>
</evidence>
<feature type="region of interest" description="Disordered" evidence="1">
    <location>
        <begin position="988"/>
        <end position="1013"/>
    </location>
</feature>
<name>A0A4Y7QC95_9AGAM</name>
<feature type="region of interest" description="Disordered" evidence="1">
    <location>
        <begin position="692"/>
        <end position="727"/>
    </location>
</feature>
<feature type="compositionally biased region" description="Polar residues" evidence="1">
    <location>
        <begin position="159"/>
        <end position="168"/>
    </location>
</feature>
<reference evidence="2 3" key="1">
    <citation type="submission" date="2018-06" db="EMBL/GenBank/DDBJ databases">
        <title>A transcriptomic atlas of mushroom development highlights an independent origin of complex multicellularity.</title>
        <authorList>
            <consortium name="DOE Joint Genome Institute"/>
            <person name="Krizsan K."/>
            <person name="Almasi E."/>
            <person name="Merenyi Z."/>
            <person name="Sahu N."/>
            <person name="Viragh M."/>
            <person name="Koszo T."/>
            <person name="Mondo S."/>
            <person name="Kiss B."/>
            <person name="Balint B."/>
            <person name="Kues U."/>
            <person name="Barry K."/>
            <person name="Hegedus J.C."/>
            <person name="Henrissat B."/>
            <person name="Johnson J."/>
            <person name="Lipzen A."/>
            <person name="Ohm R."/>
            <person name="Nagy I."/>
            <person name="Pangilinan J."/>
            <person name="Yan J."/>
            <person name="Xiong Y."/>
            <person name="Grigoriev I.V."/>
            <person name="Hibbett D.S."/>
            <person name="Nagy L.G."/>
        </authorList>
    </citation>
    <scope>NUCLEOTIDE SEQUENCE [LARGE SCALE GENOMIC DNA]</scope>
    <source>
        <strain evidence="2 3">SZMC22713</strain>
    </source>
</reference>
<feature type="compositionally biased region" description="Low complexity" evidence="1">
    <location>
        <begin position="850"/>
        <end position="860"/>
    </location>
</feature>
<feature type="region of interest" description="Disordered" evidence="1">
    <location>
        <begin position="629"/>
        <end position="671"/>
    </location>
</feature>
<dbReference type="STRING" id="50990.A0A4Y7QC95"/>
<feature type="region of interest" description="Disordered" evidence="1">
    <location>
        <begin position="794"/>
        <end position="832"/>
    </location>
</feature>
<feature type="compositionally biased region" description="Polar residues" evidence="1">
    <location>
        <begin position="751"/>
        <end position="760"/>
    </location>
</feature>
<dbReference type="EMBL" id="ML170165">
    <property type="protein sequence ID" value="TDL24986.1"/>
    <property type="molecule type" value="Genomic_DNA"/>
</dbReference>
<feature type="region of interest" description="Disordered" evidence="1">
    <location>
        <begin position="156"/>
        <end position="225"/>
    </location>
</feature>
<feature type="compositionally biased region" description="Basic and acidic residues" evidence="1">
    <location>
        <begin position="253"/>
        <end position="262"/>
    </location>
</feature>
<feature type="compositionally biased region" description="Polar residues" evidence="1">
    <location>
        <begin position="540"/>
        <end position="555"/>
    </location>
</feature>
<keyword evidence="3" id="KW-1185">Reference proteome</keyword>
<dbReference type="AlphaFoldDB" id="A0A4Y7QC95"/>
<feature type="compositionally biased region" description="Polar residues" evidence="1">
    <location>
        <begin position="648"/>
        <end position="658"/>
    </location>
</feature>
<feature type="compositionally biased region" description="Basic and acidic residues" evidence="1">
    <location>
        <begin position="55"/>
        <end position="67"/>
    </location>
</feature>
<feature type="compositionally biased region" description="Polar residues" evidence="1">
    <location>
        <begin position="564"/>
        <end position="577"/>
    </location>
</feature>
<feature type="compositionally biased region" description="Low complexity" evidence="1">
    <location>
        <begin position="274"/>
        <end position="293"/>
    </location>
</feature>
<sequence length="1058" mass="112229">MSTPRLATPGNLKERIAALQQRSTSPHHGQQQQTSPGTAQTSSSSGNDITPPRGSLRDKIAKFEKKGGIPVPRGSFGLGAPTPAPADAALRRRGELYGNRIPSVGLGNPKNTPLRRDSGHTARASSMSNGLLLRGYADFDSEAGSPLASPALSALSVDDNFSSPSPSHGSFKLSPTEPDSDVAAGRRFASEPIVIDESPLSTIPDNNAEDVDQPPDELPKSPVVDISGDADAKVEANESIVSEDPVVPAAVVKDVECTKEQDTPMDPQQPAATDEPTPSSLVSSSIPDISVSEPAHDQLEVSDSTNFPITDPIHGEADNAVVVPPTEDVTLESLPINSNSLEILSTDSTHGETDGAVVPSSDSVALDSLSVEIDRVSTAHASDSIEEDANEDALPPSPPGVQNLSLSPVDIQVVPKLIVNEEIPKNDDPDESSPGAMQSPFSLLSRPFPDQDLPSPPLTPYSEIHHDVSTAPQALPSPLSFVHGPEVDLPSPMTEEFVHDEVLDTAGQDSTAGAKVAVPGSPPAPSRLPVFSAPPKKLESVTSTSGSRNVSQGRTDTSDDTAVDKSTQPRGSSGNGPSTSSRHDSTRRRAYPIPPPVYVQEYNEPTVSLPIHPPSFSVVVHGRTTDATASTTFKASSDQVSKEREQSPRAQPHQQVLTLRSRIPVRMEPMTPGSPELFALAAQAAMLEEQLTGGSGEKKDTPLKVSKIPKLSPSASPISRTPPSPAEDVFGLAAKNVVAVGPQTVEERKASTAQAQLSRSKSVREVEIPPTPPPKAGLSWRSTIHVGSMIPRRERTSSVQYHQQDLQQKQKHQRGSSSSEMSSVDSSFVATPPSPSFDLAELGSIDGHSLRSSRSVGGLSPKSARKRAITRSATLVNKLLSRAGRSNITLSPPEDTSVDNNRPPSPIPAFTPLALSPTIRDLDRSPARSRPTSMISTGTSPSIFSPSFDREIFDEFPSVPGSMPATHDIPQPWTPTSPHLETTQVAPDLPAKSPHLAPKRLLDDTVSTSTRSSFSSIRSKTFPLRFNSSNKRLPVLPTVDLGEDDVEAPWINSHRVLG</sequence>
<feature type="compositionally biased region" description="Low complexity" evidence="1">
    <location>
        <begin position="816"/>
        <end position="827"/>
    </location>
</feature>
<feature type="region of interest" description="Disordered" evidence="1">
    <location>
        <begin position="420"/>
        <end position="598"/>
    </location>
</feature>
<dbReference type="VEuPathDB" id="FungiDB:BD410DRAFT_71607"/>
<gene>
    <name evidence="2" type="ORF">BD410DRAFT_71607</name>
</gene>
<organism evidence="2 3">
    <name type="scientific">Rickenella mellea</name>
    <dbReference type="NCBI Taxonomy" id="50990"/>
    <lineage>
        <taxon>Eukaryota</taxon>
        <taxon>Fungi</taxon>
        <taxon>Dikarya</taxon>
        <taxon>Basidiomycota</taxon>
        <taxon>Agaricomycotina</taxon>
        <taxon>Agaricomycetes</taxon>
        <taxon>Hymenochaetales</taxon>
        <taxon>Rickenellaceae</taxon>
        <taxon>Rickenella</taxon>
    </lineage>
</organism>
<proteinExistence type="predicted"/>
<feature type="compositionally biased region" description="Polar residues" evidence="1">
    <location>
        <begin position="930"/>
        <end position="941"/>
    </location>
</feature>